<organism evidence="1 2">
    <name type="scientific">Vibrio ruber (strain DSM 16370 / JCM 11486 / BCRC 17186 / CECT 7878 / LMG 23124 / VR1)</name>
    <dbReference type="NCBI Taxonomy" id="1123498"/>
    <lineage>
        <taxon>Bacteria</taxon>
        <taxon>Pseudomonadati</taxon>
        <taxon>Pseudomonadota</taxon>
        <taxon>Gammaproteobacteria</taxon>
        <taxon>Vibrionales</taxon>
        <taxon>Vibrionaceae</taxon>
        <taxon>Vibrio</taxon>
    </lineage>
</organism>
<protein>
    <recommendedName>
        <fullName evidence="3">Alpha/beta hydrolase family protein</fullName>
    </recommendedName>
</protein>
<dbReference type="EMBL" id="FULE01000017">
    <property type="protein sequence ID" value="SJN55607.1"/>
    <property type="molecule type" value="Genomic_DNA"/>
</dbReference>
<dbReference type="InterPro" id="IPR029058">
    <property type="entry name" value="AB_hydrolase_fold"/>
</dbReference>
<evidence type="ECO:0008006" key="3">
    <source>
        <dbReference type="Google" id="ProtNLM"/>
    </source>
</evidence>
<evidence type="ECO:0000313" key="2">
    <source>
        <dbReference type="Proteomes" id="UP000188276"/>
    </source>
</evidence>
<dbReference type="SUPFAM" id="SSF53474">
    <property type="entry name" value="alpha/beta-Hydrolases"/>
    <property type="match status" value="1"/>
</dbReference>
<reference evidence="2" key="1">
    <citation type="submission" date="2017-02" db="EMBL/GenBank/DDBJ databases">
        <authorList>
            <person name="Rodrigo-Torres L."/>
            <person name="Arahal R.D."/>
            <person name="Lucena T."/>
        </authorList>
    </citation>
    <scope>NUCLEOTIDE SEQUENCE [LARGE SCALE GENOMIC DNA]</scope>
    <source>
        <strain evidence="2">CECT 7878</strain>
    </source>
</reference>
<keyword evidence="2" id="KW-1185">Reference proteome</keyword>
<dbReference type="AlphaFoldDB" id="A0A1R4LGW4"/>
<sequence>MPAILPQSLEALSAQTVIVGGELDQTIPPKLQILPYITTHQNRLTYKEIKGASHFSFMQNCKPQAIEILAEEGAAFVCQEAGRVDRMSIHQALLNIVEQQKAKIEL</sequence>
<gene>
    <name evidence="1" type="ORF">VR7878_01346</name>
</gene>
<name>A0A1R4LGW4_VIBR1</name>
<accession>A0A1R4LGW4</accession>
<evidence type="ECO:0000313" key="1">
    <source>
        <dbReference type="EMBL" id="SJN55607.1"/>
    </source>
</evidence>
<proteinExistence type="predicted"/>
<dbReference type="Proteomes" id="UP000188276">
    <property type="component" value="Unassembled WGS sequence"/>
</dbReference>